<proteinExistence type="inferred from homology"/>
<keyword evidence="4" id="KW-0689">Ribosomal protein</keyword>
<sequence>MQALRLQLQTHNCNFVNLTSIYAQSIRWKRKPIWLPTAKTKVYRVTQRPKIPEEEFLKIKNLYNVYRTSMKSIRLLFLQIGEASQVQEDKGLKQKEMEEDYHRCFSLNEEWNKKIAEEREVRLQQERKQKLEKIKNTKVKVASKIKKLEEEADAIVKEAKLLAPTFITRDNIDEAIEAALANKVNYNKALNPDGTWFIENL</sequence>
<evidence type="ECO:0000256" key="9">
    <source>
        <dbReference type="SAM" id="Coils"/>
    </source>
</evidence>
<evidence type="ECO:0000256" key="5">
    <source>
        <dbReference type="ARBA" id="ARBA00023128"/>
    </source>
</evidence>
<dbReference type="Pfam" id="PF14943">
    <property type="entry name" value="MRP-S26"/>
    <property type="match status" value="1"/>
</dbReference>
<dbReference type="OrthoDB" id="5988811at2759"/>
<dbReference type="EMBL" id="CADCXV010000977">
    <property type="protein sequence ID" value="CAB0039728.1"/>
    <property type="molecule type" value="Genomic_DNA"/>
</dbReference>
<accession>A0A6H5IQI7</accession>
<keyword evidence="6" id="KW-0687">Ribonucleoprotein</keyword>
<keyword evidence="11" id="KW-1185">Reference proteome</keyword>
<dbReference type="PANTHER" id="PTHR21035:SF2">
    <property type="entry name" value="SMALL RIBOSOMAL SUBUNIT PROTEIN MS26"/>
    <property type="match status" value="1"/>
</dbReference>
<evidence type="ECO:0000313" key="11">
    <source>
        <dbReference type="Proteomes" id="UP000479190"/>
    </source>
</evidence>
<dbReference type="AlphaFoldDB" id="A0A6H5IQI7"/>
<evidence type="ECO:0000256" key="3">
    <source>
        <dbReference type="ARBA" id="ARBA00022946"/>
    </source>
</evidence>
<gene>
    <name evidence="10" type="ORF">TBRA_LOCUS11466</name>
</gene>
<dbReference type="Proteomes" id="UP000479190">
    <property type="component" value="Unassembled WGS sequence"/>
</dbReference>
<organism evidence="10 11">
    <name type="scientific">Trichogramma brassicae</name>
    <dbReference type="NCBI Taxonomy" id="86971"/>
    <lineage>
        <taxon>Eukaryota</taxon>
        <taxon>Metazoa</taxon>
        <taxon>Ecdysozoa</taxon>
        <taxon>Arthropoda</taxon>
        <taxon>Hexapoda</taxon>
        <taxon>Insecta</taxon>
        <taxon>Pterygota</taxon>
        <taxon>Neoptera</taxon>
        <taxon>Endopterygota</taxon>
        <taxon>Hymenoptera</taxon>
        <taxon>Apocrita</taxon>
        <taxon>Proctotrupomorpha</taxon>
        <taxon>Chalcidoidea</taxon>
        <taxon>Trichogrammatidae</taxon>
        <taxon>Trichogramma</taxon>
    </lineage>
</organism>
<evidence type="ECO:0000256" key="8">
    <source>
        <dbReference type="ARBA" id="ARBA00035344"/>
    </source>
</evidence>
<keyword evidence="5" id="KW-0496">Mitochondrion</keyword>
<keyword evidence="3" id="KW-0809">Transit peptide</keyword>
<keyword evidence="9" id="KW-0175">Coiled coil</keyword>
<evidence type="ECO:0000256" key="7">
    <source>
        <dbReference type="ARBA" id="ARBA00035138"/>
    </source>
</evidence>
<evidence type="ECO:0000256" key="4">
    <source>
        <dbReference type="ARBA" id="ARBA00022980"/>
    </source>
</evidence>
<name>A0A6H5IQI7_9HYME</name>
<reference evidence="10 11" key="1">
    <citation type="submission" date="2020-02" db="EMBL/GenBank/DDBJ databases">
        <authorList>
            <person name="Ferguson B K."/>
        </authorList>
    </citation>
    <scope>NUCLEOTIDE SEQUENCE [LARGE SCALE GENOMIC DNA]</scope>
</reference>
<evidence type="ECO:0000256" key="6">
    <source>
        <dbReference type="ARBA" id="ARBA00023274"/>
    </source>
</evidence>
<evidence type="ECO:0000313" key="10">
    <source>
        <dbReference type="EMBL" id="CAB0039728.1"/>
    </source>
</evidence>
<dbReference type="PANTHER" id="PTHR21035">
    <property type="entry name" value="28S RIBOSOMAL PROTEIN S26, MITOCHONDRIAL"/>
    <property type="match status" value="1"/>
</dbReference>
<dbReference type="GO" id="GO:0005763">
    <property type="term" value="C:mitochondrial small ribosomal subunit"/>
    <property type="evidence" value="ECO:0007669"/>
    <property type="project" value="InterPro"/>
</dbReference>
<dbReference type="InterPro" id="IPR026140">
    <property type="entry name" value="Ribosomal_mS26"/>
</dbReference>
<evidence type="ECO:0000256" key="2">
    <source>
        <dbReference type="ARBA" id="ARBA00009672"/>
    </source>
</evidence>
<comment type="subcellular location">
    <subcellularLocation>
        <location evidence="1">Mitochondrion</location>
    </subcellularLocation>
</comment>
<protein>
    <recommendedName>
        <fullName evidence="7">Small ribosomal subunit protein mS26</fullName>
    </recommendedName>
    <alternativeName>
        <fullName evidence="8">28S ribosomal protein S26, mitochondrial</fullName>
    </alternativeName>
</protein>
<evidence type="ECO:0000256" key="1">
    <source>
        <dbReference type="ARBA" id="ARBA00004173"/>
    </source>
</evidence>
<feature type="coiled-coil region" evidence="9">
    <location>
        <begin position="108"/>
        <end position="158"/>
    </location>
</feature>
<comment type="similarity">
    <text evidence="2">Belongs to the mitochondrion-specific ribosomal protein mS26 family.</text>
</comment>